<dbReference type="Proteomes" id="UP000183832">
    <property type="component" value="Unassembled WGS sequence"/>
</dbReference>
<dbReference type="EMBL" id="CVRI01000021">
    <property type="protein sequence ID" value="CRK91518.1"/>
    <property type="molecule type" value="Genomic_DNA"/>
</dbReference>
<dbReference type="AlphaFoldDB" id="A0A1J1HYA4"/>
<sequence length="59" mass="6809">MIHLNMTATQLSKYKFKNRISHIVSQVAREILKKNLRKIIKKQNSKNAMNIKRAAGTNS</sequence>
<accession>A0A1J1HYA4</accession>
<name>A0A1J1HYA4_9DIPT</name>
<proteinExistence type="predicted"/>
<evidence type="ECO:0000313" key="2">
    <source>
        <dbReference type="Proteomes" id="UP000183832"/>
    </source>
</evidence>
<evidence type="ECO:0000313" key="1">
    <source>
        <dbReference type="EMBL" id="CRK91518.1"/>
    </source>
</evidence>
<keyword evidence="2" id="KW-1185">Reference proteome</keyword>
<organism evidence="1 2">
    <name type="scientific">Clunio marinus</name>
    <dbReference type="NCBI Taxonomy" id="568069"/>
    <lineage>
        <taxon>Eukaryota</taxon>
        <taxon>Metazoa</taxon>
        <taxon>Ecdysozoa</taxon>
        <taxon>Arthropoda</taxon>
        <taxon>Hexapoda</taxon>
        <taxon>Insecta</taxon>
        <taxon>Pterygota</taxon>
        <taxon>Neoptera</taxon>
        <taxon>Endopterygota</taxon>
        <taxon>Diptera</taxon>
        <taxon>Nematocera</taxon>
        <taxon>Chironomoidea</taxon>
        <taxon>Chironomidae</taxon>
        <taxon>Clunio</taxon>
    </lineage>
</organism>
<reference evidence="1 2" key="1">
    <citation type="submission" date="2015-04" db="EMBL/GenBank/DDBJ databases">
        <authorList>
            <person name="Syromyatnikov M.Y."/>
            <person name="Popov V.N."/>
        </authorList>
    </citation>
    <scope>NUCLEOTIDE SEQUENCE [LARGE SCALE GENOMIC DNA]</scope>
</reference>
<protein>
    <submittedName>
        <fullName evidence="1">CLUMA_CG005179, isoform A</fullName>
    </submittedName>
</protein>
<gene>
    <name evidence="1" type="ORF">CLUMA_CG005179</name>
</gene>